<proteinExistence type="predicted"/>
<sequence>MRTHEGTQINEIWRDRGAGRGARKADRYESSGVSDVLTNDDEAVAPWVRAYHGAKQISDEPELSAQKAPRAGVLDKT</sequence>
<protein>
    <submittedName>
        <fullName evidence="2">Uncharacterized protein</fullName>
    </submittedName>
</protein>
<dbReference type="Proteomes" id="UP000326857">
    <property type="component" value="Unassembled WGS sequence"/>
</dbReference>
<feature type="compositionally biased region" description="Polar residues" evidence="1">
    <location>
        <begin position="1"/>
        <end position="10"/>
    </location>
</feature>
<feature type="compositionally biased region" description="Basic and acidic residues" evidence="1">
    <location>
        <begin position="12"/>
        <end position="29"/>
    </location>
</feature>
<gene>
    <name evidence="2" type="ORF">SPHINGO391_210023</name>
</gene>
<feature type="region of interest" description="Disordered" evidence="1">
    <location>
        <begin position="1"/>
        <end position="32"/>
    </location>
</feature>
<accession>A0A5E7Y013</accession>
<organism evidence="2 3">
    <name type="scientific">Sphingomonas aurantiaca</name>
    <dbReference type="NCBI Taxonomy" id="185949"/>
    <lineage>
        <taxon>Bacteria</taxon>
        <taxon>Pseudomonadati</taxon>
        <taxon>Pseudomonadota</taxon>
        <taxon>Alphaproteobacteria</taxon>
        <taxon>Sphingomonadales</taxon>
        <taxon>Sphingomonadaceae</taxon>
        <taxon>Sphingomonas</taxon>
    </lineage>
</organism>
<reference evidence="2 3" key="1">
    <citation type="submission" date="2019-09" db="EMBL/GenBank/DDBJ databases">
        <authorList>
            <person name="Dittami M. S."/>
        </authorList>
    </citation>
    <scope>NUCLEOTIDE SEQUENCE [LARGE SCALE GENOMIC DNA]</scope>
    <source>
        <strain evidence="2">SPHINGO391</strain>
    </source>
</reference>
<evidence type="ECO:0000256" key="1">
    <source>
        <dbReference type="SAM" id="MobiDB-lite"/>
    </source>
</evidence>
<name>A0A5E7Y013_9SPHN</name>
<evidence type="ECO:0000313" key="2">
    <source>
        <dbReference type="EMBL" id="VVS97968.1"/>
    </source>
</evidence>
<evidence type="ECO:0000313" key="3">
    <source>
        <dbReference type="Proteomes" id="UP000326857"/>
    </source>
</evidence>
<feature type="region of interest" description="Disordered" evidence="1">
    <location>
        <begin position="56"/>
        <end position="77"/>
    </location>
</feature>
<dbReference type="EMBL" id="CABVLI010000014">
    <property type="protein sequence ID" value="VVS97968.1"/>
    <property type="molecule type" value="Genomic_DNA"/>
</dbReference>
<dbReference type="AlphaFoldDB" id="A0A5E7Y013"/>